<evidence type="ECO:0000313" key="4">
    <source>
        <dbReference type="Proteomes" id="UP000199595"/>
    </source>
</evidence>
<dbReference type="InterPro" id="IPR000326">
    <property type="entry name" value="PAP2/HPO"/>
</dbReference>
<dbReference type="InterPro" id="IPR036938">
    <property type="entry name" value="PAP2/HPO_sf"/>
</dbReference>
<keyword evidence="1" id="KW-0472">Membrane</keyword>
<evidence type="ECO:0000313" key="3">
    <source>
        <dbReference type="EMBL" id="SDX84852.1"/>
    </source>
</evidence>
<protein>
    <submittedName>
        <fullName evidence="3">Undecaprenyl-diphosphatase</fullName>
    </submittedName>
</protein>
<dbReference type="SUPFAM" id="SSF48317">
    <property type="entry name" value="Acid phosphatase/Vanadium-dependent haloperoxidase"/>
    <property type="match status" value="1"/>
</dbReference>
<feature type="transmembrane region" description="Helical" evidence="1">
    <location>
        <begin position="27"/>
        <end position="49"/>
    </location>
</feature>
<dbReference type="STRING" id="762486.SAMN05444411_11090"/>
<evidence type="ECO:0000256" key="1">
    <source>
        <dbReference type="SAM" id="Phobius"/>
    </source>
</evidence>
<dbReference type="OrthoDB" id="9789113at2"/>
<accession>A0A1H3F1H9</accession>
<dbReference type="RefSeq" id="WP_090125306.1">
    <property type="nucleotide sequence ID" value="NZ_FNNJ01000010.1"/>
</dbReference>
<feature type="transmembrane region" description="Helical" evidence="1">
    <location>
        <begin position="58"/>
        <end position="75"/>
    </location>
</feature>
<proteinExistence type="predicted"/>
<feature type="transmembrane region" description="Helical" evidence="1">
    <location>
        <begin position="162"/>
        <end position="180"/>
    </location>
</feature>
<dbReference type="Proteomes" id="UP000199595">
    <property type="component" value="Unassembled WGS sequence"/>
</dbReference>
<keyword evidence="1" id="KW-0812">Transmembrane</keyword>
<keyword evidence="4" id="KW-1185">Reference proteome</keyword>
<feature type="transmembrane region" description="Helical" evidence="1">
    <location>
        <begin position="135"/>
        <end position="156"/>
    </location>
</feature>
<feature type="transmembrane region" description="Helical" evidence="1">
    <location>
        <begin position="108"/>
        <end position="128"/>
    </location>
</feature>
<keyword evidence="1" id="KW-1133">Transmembrane helix</keyword>
<dbReference type="AlphaFoldDB" id="A0A1H3F1H9"/>
<evidence type="ECO:0000259" key="2">
    <source>
        <dbReference type="SMART" id="SM00014"/>
    </source>
</evidence>
<gene>
    <name evidence="3" type="ORF">SAMN05444411_11090</name>
</gene>
<dbReference type="EMBL" id="FNNJ01000010">
    <property type="protein sequence ID" value="SDX84852.1"/>
    <property type="molecule type" value="Genomic_DNA"/>
</dbReference>
<sequence>MFETLIDKDVELLIYLNNLGTSQWDGFWLFITNKLSAIPLYILLLYFFYKQFGLKKTVVMLIFVALLIAVSDQTSNMFKYGFKRLRPCHNDAIVNLIRLVKPSCGGKFSYFSAHAANSIAIAVFFSLWLKQYYKYLMPILLFWAFAVAYSRVYIGVHFPLDILTGALFGVFYALIFYYLLKLFYTRFFKV</sequence>
<dbReference type="PANTHER" id="PTHR14969:SF13">
    <property type="entry name" value="AT30094P"/>
    <property type="match status" value="1"/>
</dbReference>
<dbReference type="SMART" id="SM00014">
    <property type="entry name" value="acidPPc"/>
    <property type="match status" value="1"/>
</dbReference>
<organism evidence="3 4">
    <name type="scientific">Lutibacter oricola</name>
    <dbReference type="NCBI Taxonomy" id="762486"/>
    <lineage>
        <taxon>Bacteria</taxon>
        <taxon>Pseudomonadati</taxon>
        <taxon>Bacteroidota</taxon>
        <taxon>Flavobacteriia</taxon>
        <taxon>Flavobacteriales</taxon>
        <taxon>Flavobacteriaceae</taxon>
        <taxon>Lutibacter</taxon>
    </lineage>
</organism>
<dbReference type="Gene3D" id="1.20.144.10">
    <property type="entry name" value="Phosphatidic acid phosphatase type 2/haloperoxidase"/>
    <property type="match status" value="2"/>
</dbReference>
<name>A0A1H3F1H9_9FLAO</name>
<dbReference type="PANTHER" id="PTHR14969">
    <property type="entry name" value="SPHINGOSINE-1-PHOSPHATE PHOSPHOHYDROLASE"/>
    <property type="match status" value="1"/>
</dbReference>
<reference evidence="3 4" key="1">
    <citation type="submission" date="2016-10" db="EMBL/GenBank/DDBJ databases">
        <authorList>
            <person name="de Groot N.N."/>
        </authorList>
    </citation>
    <scope>NUCLEOTIDE SEQUENCE [LARGE SCALE GENOMIC DNA]</scope>
    <source>
        <strain evidence="3 4">DSM 24956</strain>
    </source>
</reference>
<dbReference type="Pfam" id="PF01569">
    <property type="entry name" value="PAP2"/>
    <property type="match status" value="1"/>
</dbReference>
<feature type="domain" description="Phosphatidic acid phosphatase type 2/haloperoxidase" evidence="2">
    <location>
        <begin position="61"/>
        <end position="177"/>
    </location>
</feature>